<keyword evidence="3" id="KW-0812">Transmembrane</keyword>
<accession>A0A9W8XJN1</accession>
<evidence type="ECO:0000256" key="2">
    <source>
        <dbReference type="SAM" id="MobiDB-lite"/>
    </source>
</evidence>
<dbReference type="GeneID" id="80911106"/>
<sequence length="909" mass="104334">MSSHHDRVRYDATQGDLVPCSPTVVKAEKILTPEQLDKIFDMLAVIEFLTLCSFFCFCFRDLSGSAWVGASVVFTLIEVATFGVYCVLKPHFDPTPKQPSSQNHNIYEDVPLSPLGVIDNKPPDDQNLDLDHGFPLPPSASQQSSDVAEAVDTDRFKSGISLKNDRSYHDKAQGKMVPIQKHKHHDKAQKKILYISNGGADLSGEHHIWAQRETRVSLQENVTQSPRAVHRVLPIRSKTGPEGCFASQQVALSEAQAKASLEALLDQVEKSAVRDGPIAAEYRYRKQLKALFKAALHTTTIHTSLRVSFLARVKKYAMDHTINQIGSLYARSIVLAHDDDVNRAEAFWRFLERYEEKKKRDAANTQWSEQVESRYAHEREEKERAKKEKFLQEVRQYAVDVGVKAAKKTFSNNPDTCTYLSADIVPILQEVRAQEIEKERQREAHEQARLDAISDIARTCGIEGAKDQFDEELRRLIPARQIPKFWKKLHEERLQRNAVWLKKHPQEKTAFFTALGIEAVKEALFRNTIDERVYCRSKKGGGRTAVIHSKDTYAHYKDFLSVLAGQENVRQKFLQIYDDELKRHGQYWRRLASVKKEIEDCGSVFYIRDWYGVWIDQLCSSLGFSPVDFWDHVYGEEGLRNREKAAEEQAAQAAAEAAQQEEVEAANEVRRRRVHEALAIGEGSRQCRSGLFQGLASVQGKFVELGELLENLQREQERQADEAAAQEALLHLAINTPLAGRHRLIEPTTPTAIYTPKAWDANAGGFTQYWQLQAANCPLFQPIPYNRGSGSRFNMRYANDERWPEFQEHTIYSFYGYMLRYRMVMKDLSSLQRSKQAEDGSRWPTQWNLEPLWAKWKPAGEFKLPVNRRFQTTFRGMFWRPTEFENLRREKQRQFDEALAQEALLHVGG</sequence>
<evidence type="ECO:0000313" key="5">
    <source>
        <dbReference type="Proteomes" id="UP001140513"/>
    </source>
</evidence>
<feature type="transmembrane region" description="Helical" evidence="3">
    <location>
        <begin position="39"/>
        <end position="59"/>
    </location>
</feature>
<evidence type="ECO:0000256" key="3">
    <source>
        <dbReference type="SAM" id="Phobius"/>
    </source>
</evidence>
<organism evidence="4 5">
    <name type="scientific">Didymosphaeria variabile</name>
    <dbReference type="NCBI Taxonomy" id="1932322"/>
    <lineage>
        <taxon>Eukaryota</taxon>
        <taxon>Fungi</taxon>
        <taxon>Dikarya</taxon>
        <taxon>Ascomycota</taxon>
        <taxon>Pezizomycotina</taxon>
        <taxon>Dothideomycetes</taxon>
        <taxon>Pleosporomycetidae</taxon>
        <taxon>Pleosporales</taxon>
        <taxon>Massarineae</taxon>
        <taxon>Didymosphaeriaceae</taxon>
        <taxon>Didymosphaeria</taxon>
    </lineage>
</organism>
<gene>
    <name evidence="4" type="ORF">N0V89_007576</name>
</gene>
<feature type="coiled-coil region" evidence="1">
    <location>
        <begin position="695"/>
        <end position="729"/>
    </location>
</feature>
<dbReference type="EMBL" id="JAPEUX010000005">
    <property type="protein sequence ID" value="KAJ4352229.1"/>
    <property type="molecule type" value="Genomic_DNA"/>
</dbReference>
<keyword evidence="5" id="KW-1185">Reference proteome</keyword>
<keyword evidence="3" id="KW-1133">Transmembrane helix</keyword>
<keyword evidence="1" id="KW-0175">Coiled coil</keyword>
<name>A0A9W8XJN1_9PLEO</name>
<proteinExistence type="predicted"/>
<dbReference type="AlphaFoldDB" id="A0A9W8XJN1"/>
<protein>
    <submittedName>
        <fullName evidence="4">Uncharacterized protein</fullName>
    </submittedName>
</protein>
<dbReference type="RefSeq" id="XP_056070585.1">
    <property type="nucleotide sequence ID" value="XM_056216338.1"/>
</dbReference>
<evidence type="ECO:0000256" key="1">
    <source>
        <dbReference type="SAM" id="Coils"/>
    </source>
</evidence>
<feature type="transmembrane region" description="Helical" evidence="3">
    <location>
        <begin position="66"/>
        <end position="85"/>
    </location>
</feature>
<keyword evidence="3" id="KW-0472">Membrane</keyword>
<dbReference type="Proteomes" id="UP001140513">
    <property type="component" value="Unassembled WGS sequence"/>
</dbReference>
<reference evidence="4" key="1">
    <citation type="submission" date="2022-10" db="EMBL/GenBank/DDBJ databases">
        <title>Tapping the CABI collections for fungal endophytes: first genome assemblies for Collariella, Neodidymelliopsis, Ascochyta clinopodiicola, Didymella pomorum, Didymosphaeria variabile, Neocosmospora piperis and Neocucurbitaria cava.</title>
        <authorList>
            <person name="Hill R."/>
        </authorList>
    </citation>
    <scope>NUCLEOTIDE SEQUENCE</scope>
    <source>
        <strain evidence="4">IMI 356815</strain>
    </source>
</reference>
<feature type="region of interest" description="Disordered" evidence="2">
    <location>
        <begin position="121"/>
        <end position="150"/>
    </location>
</feature>
<comment type="caution">
    <text evidence="4">The sequence shown here is derived from an EMBL/GenBank/DDBJ whole genome shotgun (WGS) entry which is preliminary data.</text>
</comment>
<dbReference type="OrthoDB" id="10651759at2759"/>
<feature type="coiled-coil region" evidence="1">
    <location>
        <begin position="636"/>
        <end position="668"/>
    </location>
</feature>
<evidence type="ECO:0000313" key="4">
    <source>
        <dbReference type="EMBL" id="KAJ4352229.1"/>
    </source>
</evidence>
<feature type="compositionally biased region" description="Basic and acidic residues" evidence="2">
    <location>
        <begin position="121"/>
        <end position="132"/>
    </location>
</feature>